<keyword evidence="2" id="KW-0812">Transmembrane</keyword>
<feature type="transmembrane region" description="Helical" evidence="2">
    <location>
        <begin position="20"/>
        <end position="38"/>
    </location>
</feature>
<dbReference type="PANTHER" id="PTHR34980">
    <property type="entry name" value="INNER MEMBRANE PROTEIN-RELATED-RELATED"/>
    <property type="match status" value="1"/>
</dbReference>
<gene>
    <name evidence="3" type="ORF">K0504_02860</name>
</gene>
<keyword evidence="2" id="KW-1133">Transmembrane helix</keyword>
<evidence type="ECO:0000256" key="1">
    <source>
        <dbReference type="SAM" id="MobiDB-lite"/>
    </source>
</evidence>
<organism evidence="3 4">
    <name type="scientific">Neiella holothuriorum</name>
    <dbReference type="NCBI Taxonomy" id="2870530"/>
    <lineage>
        <taxon>Bacteria</taxon>
        <taxon>Pseudomonadati</taxon>
        <taxon>Pseudomonadota</taxon>
        <taxon>Gammaproteobacteria</taxon>
        <taxon>Alteromonadales</taxon>
        <taxon>Echinimonadaceae</taxon>
        <taxon>Neiella</taxon>
    </lineage>
</organism>
<keyword evidence="4" id="KW-1185">Reference proteome</keyword>
<reference evidence="3" key="1">
    <citation type="submission" date="2021-07" db="EMBL/GenBank/DDBJ databases">
        <title>Neiella marina sp. nov., isolated from the intestinal content of sea cucumber Apostichopus japonicus.</title>
        <authorList>
            <person name="Bai X."/>
        </authorList>
    </citation>
    <scope>NUCLEOTIDE SEQUENCE</scope>
    <source>
        <strain evidence="3">126</strain>
    </source>
</reference>
<feature type="transmembrane region" description="Helical" evidence="2">
    <location>
        <begin position="89"/>
        <end position="107"/>
    </location>
</feature>
<evidence type="ECO:0000256" key="2">
    <source>
        <dbReference type="SAM" id="Phobius"/>
    </source>
</evidence>
<accession>A0ABS7ECA8</accession>
<dbReference type="EMBL" id="JAHZSS010000002">
    <property type="protein sequence ID" value="MBW8189962.1"/>
    <property type="molecule type" value="Genomic_DNA"/>
</dbReference>
<evidence type="ECO:0000313" key="4">
    <source>
        <dbReference type="Proteomes" id="UP001166251"/>
    </source>
</evidence>
<protein>
    <submittedName>
        <fullName evidence="3">DUF805 domain-containing protein</fullName>
    </submittedName>
</protein>
<sequence length="143" mass="16509">MNYVNWLLFSFRGRINRKTFWLFQIAMLVVVTLLLMALGGETLDQLADNPNSEEAFNALMALAWKINIVLLWPKLAIDIKRFQDRNRSWYWVLIQLIPMIGPIWYLVEAGFLPGTRGPNRFGPSDPNQPNQDSNNNDSGHFEA</sequence>
<feature type="region of interest" description="Disordered" evidence="1">
    <location>
        <begin position="117"/>
        <end position="143"/>
    </location>
</feature>
<feature type="transmembrane region" description="Helical" evidence="2">
    <location>
        <begin position="58"/>
        <end position="77"/>
    </location>
</feature>
<dbReference type="Pfam" id="PF05656">
    <property type="entry name" value="DUF805"/>
    <property type="match status" value="1"/>
</dbReference>
<evidence type="ECO:0000313" key="3">
    <source>
        <dbReference type="EMBL" id="MBW8189962.1"/>
    </source>
</evidence>
<comment type="caution">
    <text evidence="3">The sequence shown here is derived from an EMBL/GenBank/DDBJ whole genome shotgun (WGS) entry which is preliminary data.</text>
</comment>
<dbReference type="RefSeq" id="WP_220102641.1">
    <property type="nucleotide sequence ID" value="NZ_JAHZSS010000002.1"/>
</dbReference>
<name>A0ABS7ECA8_9GAMM</name>
<dbReference type="Proteomes" id="UP001166251">
    <property type="component" value="Unassembled WGS sequence"/>
</dbReference>
<dbReference type="InterPro" id="IPR008523">
    <property type="entry name" value="DUF805"/>
</dbReference>
<feature type="compositionally biased region" description="Low complexity" evidence="1">
    <location>
        <begin position="123"/>
        <end position="143"/>
    </location>
</feature>
<proteinExistence type="predicted"/>
<dbReference type="PANTHER" id="PTHR34980:SF3">
    <property type="entry name" value="BLR8105 PROTEIN"/>
    <property type="match status" value="1"/>
</dbReference>
<keyword evidence="2" id="KW-0472">Membrane</keyword>